<proteinExistence type="predicted"/>
<sequence length="155" mass="16686">MMNKTLIGSAALMLAVFTSCQQGGKTADKDTTVTTATAPVDSVKLLEDEVMNIHNEGMAGTIRIRSLKKELDSAITANKKAGKETAAFVTAQAGLDSANTAMNDWMHAYDMDMEGKDEAQKKAYLLSEHTKVKAVEYKINTAIDDALIVLNGSKK</sequence>
<evidence type="ECO:0000256" key="1">
    <source>
        <dbReference type="SAM" id="SignalP"/>
    </source>
</evidence>
<dbReference type="RefSeq" id="WP_264281401.1">
    <property type="nucleotide sequence ID" value="NZ_CP107006.1"/>
</dbReference>
<keyword evidence="1" id="KW-0732">Signal</keyword>
<feature type="signal peptide" evidence="1">
    <location>
        <begin position="1"/>
        <end position="21"/>
    </location>
</feature>
<keyword evidence="3" id="KW-1185">Reference proteome</keyword>
<gene>
    <name evidence="2" type="ORF">MKQ68_24750</name>
</gene>
<accession>A0ABY6J0V8</accession>
<organism evidence="2 3">
    <name type="scientific">Chitinophaga horti</name>
    <dbReference type="NCBI Taxonomy" id="2920382"/>
    <lineage>
        <taxon>Bacteria</taxon>
        <taxon>Pseudomonadati</taxon>
        <taxon>Bacteroidota</taxon>
        <taxon>Chitinophagia</taxon>
        <taxon>Chitinophagales</taxon>
        <taxon>Chitinophagaceae</taxon>
        <taxon>Chitinophaga</taxon>
    </lineage>
</organism>
<dbReference type="Proteomes" id="UP001162741">
    <property type="component" value="Chromosome"/>
</dbReference>
<protein>
    <submittedName>
        <fullName evidence="2">Uncharacterized protein</fullName>
    </submittedName>
</protein>
<evidence type="ECO:0000313" key="3">
    <source>
        <dbReference type="Proteomes" id="UP001162741"/>
    </source>
</evidence>
<name>A0ABY6J0V8_9BACT</name>
<dbReference type="EMBL" id="CP107006">
    <property type="protein sequence ID" value="UYQ93297.1"/>
    <property type="molecule type" value="Genomic_DNA"/>
</dbReference>
<feature type="chain" id="PRO_5045700928" evidence="1">
    <location>
        <begin position="22"/>
        <end position="155"/>
    </location>
</feature>
<evidence type="ECO:0000313" key="2">
    <source>
        <dbReference type="EMBL" id="UYQ93297.1"/>
    </source>
</evidence>
<dbReference type="PROSITE" id="PS51257">
    <property type="entry name" value="PROKAR_LIPOPROTEIN"/>
    <property type="match status" value="1"/>
</dbReference>
<reference evidence="2" key="1">
    <citation type="submission" date="2022-10" db="EMBL/GenBank/DDBJ databases">
        <title>Chitinophaga sp. nov., isolated from soil.</title>
        <authorList>
            <person name="Jeon C.O."/>
        </authorList>
    </citation>
    <scope>NUCLEOTIDE SEQUENCE</scope>
    <source>
        <strain evidence="2">R8</strain>
    </source>
</reference>